<evidence type="ECO:0000256" key="4">
    <source>
        <dbReference type="ARBA" id="ARBA00022989"/>
    </source>
</evidence>
<dbReference type="InterPro" id="IPR052192">
    <property type="entry name" value="Insect_Ionotropic_Sensory_Rcpt"/>
</dbReference>
<evidence type="ECO:0000256" key="3">
    <source>
        <dbReference type="ARBA" id="ARBA00022692"/>
    </source>
</evidence>
<evidence type="ECO:0000256" key="6">
    <source>
        <dbReference type="ARBA" id="ARBA00023170"/>
    </source>
</evidence>
<dbReference type="AlphaFoldDB" id="A0A2J7PCD3"/>
<accession>A0A2J7PCD3</accession>
<evidence type="ECO:0000256" key="1">
    <source>
        <dbReference type="ARBA" id="ARBA00004651"/>
    </source>
</evidence>
<dbReference type="STRING" id="105785.A0A2J7PCD3"/>
<feature type="transmembrane region" description="Helical" evidence="8">
    <location>
        <begin position="632"/>
        <end position="652"/>
    </location>
</feature>
<dbReference type="GO" id="GO:0005886">
    <property type="term" value="C:plasma membrane"/>
    <property type="evidence" value="ECO:0007669"/>
    <property type="project" value="UniProtKB-SubCell"/>
</dbReference>
<organism evidence="9 10">
    <name type="scientific">Cryptotermes secundus</name>
    <dbReference type="NCBI Taxonomy" id="105785"/>
    <lineage>
        <taxon>Eukaryota</taxon>
        <taxon>Metazoa</taxon>
        <taxon>Ecdysozoa</taxon>
        <taxon>Arthropoda</taxon>
        <taxon>Hexapoda</taxon>
        <taxon>Insecta</taxon>
        <taxon>Pterygota</taxon>
        <taxon>Neoptera</taxon>
        <taxon>Polyneoptera</taxon>
        <taxon>Dictyoptera</taxon>
        <taxon>Blattodea</taxon>
        <taxon>Blattoidea</taxon>
        <taxon>Termitoidae</taxon>
        <taxon>Kalotermitidae</taxon>
        <taxon>Cryptotermitinae</taxon>
        <taxon>Cryptotermes</taxon>
    </lineage>
</organism>
<dbReference type="PANTHER" id="PTHR42643:SF24">
    <property type="entry name" value="IONOTROPIC RECEPTOR 60A"/>
    <property type="match status" value="1"/>
</dbReference>
<dbReference type="OrthoDB" id="6506757at2759"/>
<keyword evidence="2" id="KW-1003">Cell membrane</keyword>
<evidence type="ECO:0000256" key="2">
    <source>
        <dbReference type="ARBA" id="ARBA00022475"/>
    </source>
</evidence>
<dbReference type="PANTHER" id="PTHR42643">
    <property type="entry name" value="IONOTROPIC RECEPTOR 20A-RELATED"/>
    <property type="match status" value="1"/>
</dbReference>
<evidence type="ECO:0000256" key="8">
    <source>
        <dbReference type="SAM" id="Phobius"/>
    </source>
</evidence>
<evidence type="ECO:0000256" key="7">
    <source>
        <dbReference type="ARBA" id="ARBA00023180"/>
    </source>
</evidence>
<keyword evidence="10" id="KW-1185">Reference proteome</keyword>
<dbReference type="InParanoid" id="A0A2J7PCD3"/>
<dbReference type="EMBL" id="NEVH01027063">
    <property type="protein sequence ID" value="PNF13985.1"/>
    <property type="molecule type" value="Genomic_DNA"/>
</dbReference>
<protein>
    <recommendedName>
        <fullName evidence="11">Ionotropic glutamate receptor C-terminal domain-containing protein</fullName>
    </recommendedName>
</protein>
<gene>
    <name evidence="9" type="ORF">B7P43_G08686</name>
</gene>
<evidence type="ECO:0000256" key="5">
    <source>
        <dbReference type="ARBA" id="ARBA00023136"/>
    </source>
</evidence>
<evidence type="ECO:0000313" key="9">
    <source>
        <dbReference type="EMBL" id="PNF13985.1"/>
    </source>
</evidence>
<proteinExistence type="predicted"/>
<dbReference type="Proteomes" id="UP000235965">
    <property type="component" value="Unassembled WGS sequence"/>
</dbReference>
<keyword evidence="5 8" id="KW-0472">Membrane</keyword>
<keyword evidence="4 8" id="KW-1133">Transmembrane helix</keyword>
<reference evidence="9 10" key="1">
    <citation type="submission" date="2017-12" db="EMBL/GenBank/DDBJ databases">
        <title>Hemimetabolous genomes reveal molecular basis of termite eusociality.</title>
        <authorList>
            <person name="Harrison M.C."/>
            <person name="Jongepier E."/>
            <person name="Robertson H.M."/>
            <person name="Arning N."/>
            <person name="Bitard-Feildel T."/>
            <person name="Chao H."/>
            <person name="Childers C.P."/>
            <person name="Dinh H."/>
            <person name="Doddapaneni H."/>
            <person name="Dugan S."/>
            <person name="Gowin J."/>
            <person name="Greiner C."/>
            <person name="Han Y."/>
            <person name="Hu H."/>
            <person name="Hughes D.S.T."/>
            <person name="Huylmans A.-K."/>
            <person name="Kemena C."/>
            <person name="Kremer L.P.M."/>
            <person name="Lee S.L."/>
            <person name="Lopez-Ezquerra A."/>
            <person name="Mallet L."/>
            <person name="Monroy-Kuhn J.M."/>
            <person name="Moser A."/>
            <person name="Murali S.C."/>
            <person name="Muzny D.M."/>
            <person name="Otani S."/>
            <person name="Piulachs M.-D."/>
            <person name="Poelchau M."/>
            <person name="Qu J."/>
            <person name="Schaub F."/>
            <person name="Wada-Katsumata A."/>
            <person name="Worley K.C."/>
            <person name="Xie Q."/>
            <person name="Ylla G."/>
            <person name="Poulsen M."/>
            <person name="Gibbs R.A."/>
            <person name="Schal C."/>
            <person name="Richards S."/>
            <person name="Belles X."/>
            <person name="Korb J."/>
            <person name="Bornberg-Bauer E."/>
        </authorList>
    </citation>
    <scope>NUCLEOTIDE SEQUENCE [LARGE SCALE GENOMIC DNA]</scope>
    <source>
        <tissue evidence="9">Whole body</tissue>
    </source>
</reference>
<comment type="caution">
    <text evidence="9">The sequence shown here is derived from an EMBL/GenBank/DDBJ whole genome shotgun (WGS) entry which is preliminary data.</text>
</comment>
<keyword evidence="7" id="KW-0325">Glycoprotein</keyword>
<evidence type="ECO:0008006" key="11">
    <source>
        <dbReference type="Google" id="ProtNLM"/>
    </source>
</evidence>
<dbReference type="FunCoup" id="A0A2J7PCD3">
    <property type="interactions" value="64"/>
</dbReference>
<dbReference type="SUPFAM" id="SSF53850">
    <property type="entry name" value="Periplasmic binding protein-like II"/>
    <property type="match status" value="1"/>
</dbReference>
<keyword evidence="3 8" id="KW-0812">Transmembrane</keyword>
<evidence type="ECO:0000313" key="10">
    <source>
        <dbReference type="Proteomes" id="UP000235965"/>
    </source>
</evidence>
<dbReference type="Gene3D" id="1.10.287.70">
    <property type="match status" value="1"/>
</dbReference>
<feature type="transmembrane region" description="Helical" evidence="8">
    <location>
        <begin position="381"/>
        <end position="403"/>
    </location>
</feature>
<name>A0A2J7PCD3_9NEOP</name>
<comment type="subcellular location">
    <subcellularLocation>
        <location evidence="1">Cell membrane</location>
        <topology evidence="1">Multi-pass membrane protein</topology>
    </subcellularLocation>
</comment>
<sequence>MFPYGVLLCLAFLYSLFPKVALIMSHNLYLVRCIRTISDQYLAPKQSMVVAWPSNIFLYPNLSTSKLTFARGIDLKDLSFTAHQIETLSSVEDLFQELSRWELIVNANTHKPSQRSVNVHGSYIILTANDTVLRGQLHNLAVSSSWNPRARFVVALLNCYSRPPRMAQRVIAELWKHRIVNAIALVCSKEGKEVPVLNVYTWFPYQSPERCTRVQDVALLDTWVQTGNGYFVTNNHLFPQKINRNLHGCPIRIITEPTAFAVEDPEYLFINRSRLPVVVYRGGWEIRLLNIISQTMNMTEDYLLPIADFWNLTDYKGDVAGFTRELLNDRADVAVGLVVVRDSLPLDSTKPYHWGQLSWYVPCGSRYPRWMSVSRIFSCGVWVSVMMSVVVSVPIMTLVARIAGDSLYRSASNTLSNTWAAIVSVSLSAMPRTWPLRCFFMSWVCYSLAVDTVFQTYLTSFLIDPGVMPHARNVEELARSEMKLGFSSMDSVFYEDKTDTQSRKIMAKKVACGPGDTCFIWAKRYKNLSILISDIIYKFQSSLNRSLDTNSNLLCEIEDGVVERGSIVMVLPKGSSLLDSVNDIILHVVEGGIFGEWVKMTDHMQMVKTKAFFPRGLSDEYYELSLAHLQSAFYLLLCGYGLAFIIFVIEAVSKYCGTFAQSKICGARETAVATKRFSNNARF</sequence>
<keyword evidence="6" id="KW-0675">Receptor</keyword>